<evidence type="ECO:0000256" key="1">
    <source>
        <dbReference type="SAM" id="Phobius"/>
    </source>
</evidence>
<feature type="transmembrane region" description="Helical" evidence="1">
    <location>
        <begin position="12"/>
        <end position="32"/>
    </location>
</feature>
<keyword evidence="3" id="KW-1185">Reference proteome</keyword>
<name>A0A5D2XJT2_GOSMU</name>
<evidence type="ECO:0000313" key="3">
    <source>
        <dbReference type="Proteomes" id="UP000323597"/>
    </source>
</evidence>
<accession>A0A5D2XJT2</accession>
<keyword evidence="1" id="KW-0812">Transmembrane</keyword>
<protein>
    <recommendedName>
        <fullName evidence="4">Late embryogenesis abundant protein LEA-2 subgroup domain-containing protein</fullName>
    </recommendedName>
</protein>
<reference evidence="2 3" key="1">
    <citation type="submission" date="2019-07" db="EMBL/GenBank/DDBJ databases">
        <title>WGS assembly of Gossypium mustelinum.</title>
        <authorList>
            <person name="Chen Z.J."/>
            <person name="Sreedasyam A."/>
            <person name="Ando A."/>
            <person name="Song Q."/>
            <person name="De L."/>
            <person name="Hulse-Kemp A."/>
            <person name="Ding M."/>
            <person name="Ye W."/>
            <person name="Kirkbride R."/>
            <person name="Jenkins J."/>
            <person name="Plott C."/>
            <person name="Lovell J."/>
            <person name="Lin Y.-M."/>
            <person name="Vaughn R."/>
            <person name="Liu B."/>
            <person name="Li W."/>
            <person name="Simpson S."/>
            <person name="Scheffler B."/>
            <person name="Saski C."/>
            <person name="Grover C."/>
            <person name="Hu G."/>
            <person name="Conover J."/>
            <person name="Carlson J."/>
            <person name="Shu S."/>
            <person name="Boston L."/>
            <person name="Williams M."/>
            <person name="Peterson D."/>
            <person name="Mcgee K."/>
            <person name="Jones D."/>
            <person name="Wendel J."/>
            <person name="Stelly D."/>
            <person name="Grimwood J."/>
            <person name="Schmutz J."/>
        </authorList>
    </citation>
    <scope>NUCLEOTIDE SEQUENCE [LARGE SCALE GENOMIC DNA]</scope>
    <source>
        <strain evidence="2">1408120.09</strain>
    </source>
</reference>
<keyword evidence="1" id="KW-0472">Membrane</keyword>
<dbReference type="InterPro" id="IPR055276">
    <property type="entry name" value="NHL41-like"/>
</dbReference>
<evidence type="ECO:0008006" key="4">
    <source>
        <dbReference type="Google" id="ProtNLM"/>
    </source>
</evidence>
<sequence length="229" mass="26309">MASKTPFGASNIPRIIIISTITIAITILLWSLKLSVPFFFYPQPPIIKLNNLLVSNFKVLDSNLVSIWLGNITVYNPNIALSIHTNQLEASILYKHDYPLSLTTVDNLELYVWEKRDVFVMFVTTGNESDQPIIEYPLMKEIEKDWRTGKLSFRVRFSAVIRYEIDCPGLRGRTVMMSPHTIDLDVIVEDGRRKRRKRGENSAIYDIIGDIPNDGRSWLIMVNDTEFCP</sequence>
<dbReference type="PANTHER" id="PTHR48436">
    <property type="entry name" value="2, PUTATIVE-RELATED"/>
    <property type="match status" value="1"/>
</dbReference>
<dbReference type="Proteomes" id="UP000323597">
    <property type="component" value="Chromosome A10"/>
</dbReference>
<dbReference type="PANTHER" id="PTHR48436:SF1">
    <property type="entry name" value="2, PUTATIVE-RELATED"/>
    <property type="match status" value="1"/>
</dbReference>
<gene>
    <name evidence="2" type="ORF">E1A91_A10G098900v1</name>
</gene>
<organism evidence="2 3">
    <name type="scientific">Gossypium mustelinum</name>
    <name type="common">Cotton</name>
    <name type="synonym">Gossypium caicoense</name>
    <dbReference type="NCBI Taxonomy" id="34275"/>
    <lineage>
        <taxon>Eukaryota</taxon>
        <taxon>Viridiplantae</taxon>
        <taxon>Streptophyta</taxon>
        <taxon>Embryophyta</taxon>
        <taxon>Tracheophyta</taxon>
        <taxon>Spermatophyta</taxon>
        <taxon>Magnoliopsida</taxon>
        <taxon>eudicotyledons</taxon>
        <taxon>Gunneridae</taxon>
        <taxon>Pentapetalae</taxon>
        <taxon>rosids</taxon>
        <taxon>malvids</taxon>
        <taxon>Malvales</taxon>
        <taxon>Malvaceae</taxon>
        <taxon>Malvoideae</taxon>
        <taxon>Gossypium</taxon>
    </lineage>
</organism>
<evidence type="ECO:0000313" key="2">
    <source>
        <dbReference type="EMBL" id="TYJ14156.1"/>
    </source>
</evidence>
<dbReference type="EMBL" id="CM017645">
    <property type="protein sequence ID" value="TYJ14156.1"/>
    <property type="molecule type" value="Genomic_DNA"/>
</dbReference>
<dbReference type="AlphaFoldDB" id="A0A5D2XJT2"/>
<keyword evidence="1" id="KW-1133">Transmembrane helix</keyword>
<proteinExistence type="predicted"/>